<feature type="transmembrane region" description="Helical" evidence="1">
    <location>
        <begin position="124"/>
        <end position="142"/>
    </location>
</feature>
<keyword evidence="4" id="KW-1185">Reference proteome</keyword>
<keyword evidence="1" id="KW-1133">Transmembrane helix</keyword>
<evidence type="ECO:0008006" key="5">
    <source>
        <dbReference type="Google" id="ProtNLM"/>
    </source>
</evidence>
<keyword evidence="2" id="KW-0732">Signal</keyword>
<organism evidence="3 4">
    <name type="scientific">Nonlabens mediterrranea</name>
    <dbReference type="NCBI Taxonomy" id="1419947"/>
    <lineage>
        <taxon>Bacteria</taxon>
        <taxon>Pseudomonadati</taxon>
        <taxon>Bacteroidota</taxon>
        <taxon>Flavobacteriia</taxon>
        <taxon>Flavobacteriales</taxon>
        <taxon>Flavobacteriaceae</taxon>
        <taxon>Nonlabens</taxon>
    </lineage>
</organism>
<dbReference type="Proteomes" id="UP001194729">
    <property type="component" value="Unassembled WGS sequence"/>
</dbReference>
<comment type="caution">
    <text evidence="3">The sequence shown here is derived from an EMBL/GenBank/DDBJ whole genome shotgun (WGS) entry which is preliminary data.</text>
</comment>
<proteinExistence type="predicted"/>
<name>A0ABS0A3V5_9FLAO</name>
<dbReference type="EMBL" id="JADKYU010000336">
    <property type="protein sequence ID" value="MBF4984032.1"/>
    <property type="molecule type" value="Genomic_DNA"/>
</dbReference>
<feature type="signal peptide" evidence="2">
    <location>
        <begin position="1"/>
        <end position="18"/>
    </location>
</feature>
<sequence>MKSTLFIFSSLICFTAVAQQNDSIQEATIKSKFEQTIDEANRYQDFKVIKQSKLQELKKETVARIDGLKDSIELLEGQIAIKDKNTIALEEQIKSKDASLETLDQEKDSISLFGIMLDKTTYNLILWSIIGVLLLALVIFIYKFRSSNEITNISQTNLKLAEEELESYKLRSLEKEQQLSRQLMDERKKNSNNNS</sequence>
<evidence type="ECO:0000256" key="1">
    <source>
        <dbReference type="SAM" id="Phobius"/>
    </source>
</evidence>
<accession>A0ABS0A3V5</accession>
<evidence type="ECO:0000313" key="3">
    <source>
        <dbReference type="EMBL" id="MBF4984032.1"/>
    </source>
</evidence>
<keyword evidence="1" id="KW-0812">Transmembrane</keyword>
<keyword evidence="1" id="KW-0472">Membrane</keyword>
<reference evidence="3 4" key="1">
    <citation type="submission" date="2020-11" db="EMBL/GenBank/DDBJ databases">
        <title>P. mediterranea TC4 genome.</title>
        <authorList>
            <person name="Molmeret M."/>
        </authorList>
    </citation>
    <scope>NUCLEOTIDE SEQUENCE [LARGE SCALE GENOMIC DNA]</scope>
    <source>
        <strain evidence="3 4">TC4</strain>
    </source>
</reference>
<gene>
    <name evidence="3" type="ORF">FNJ87_06700</name>
</gene>
<evidence type="ECO:0000256" key="2">
    <source>
        <dbReference type="SAM" id="SignalP"/>
    </source>
</evidence>
<feature type="chain" id="PRO_5045086754" description="tRNA (Guanine-N1)-methyltransferase" evidence="2">
    <location>
        <begin position="19"/>
        <end position="195"/>
    </location>
</feature>
<protein>
    <recommendedName>
        <fullName evidence="5">tRNA (Guanine-N1)-methyltransferase</fullName>
    </recommendedName>
</protein>
<evidence type="ECO:0000313" key="4">
    <source>
        <dbReference type="Proteomes" id="UP001194729"/>
    </source>
</evidence>